<gene>
    <name evidence="4" type="ORF">M409DRAFT_61609</name>
</gene>
<evidence type="ECO:0000313" key="5">
    <source>
        <dbReference type="Proteomes" id="UP000799537"/>
    </source>
</evidence>
<dbReference type="Gene3D" id="2.30.40.10">
    <property type="entry name" value="Urease, subunit C, domain 1"/>
    <property type="match status" value="2"/>
</dbReference>
<keyword evidence="2" id="KW-0732">Signal</keyword>
<accession>A0A6A6BYM0</accession>
<feature type="chain" id="PRO_5025344292" description="Amidohydrolase-related domain-containing protein" evidence="2">
    <location>
        <begin position="18"/>
        <end position="398"/>
    </location>
</feature>
<dbReference type="PANTHER" id="PTHR43135:SF3">
    <property type="entry name" value="ALPHA-D-RIBOSE 1-METHYLPHOSPHONATE 5-TRIPHOSPHATE DIPHOSPHATASE"/>
    <property type="match status" value="1"/>
</dbReference>
<dbReference type="AlphaFoldDB" id="A0A6A6BYM0"/>
<organism evidence="4 5">
    <name type="scientific">Zasmidium cellare ATCC 36951</name>
    <dbReference type="NCBI Taxonomy" id="1080233"/>
    <lineage>
        <taxon>Eukaryota</taxon>
        <taxon>Fungi</taxon>
        <taxon>Dikarya</taxon>
        <taxon>Ascomycota</taxon>
        <taxon>Pezizomycotina</taxon>
        <taxon>Dothideomycetes</taxon>
        <taxon>Dothideomycetidae</taxon>
        <taxon>Mycosphaerellales</taxon>
        <taxon>Mycosphaerellaceae</taxon>
        <taxon>Zasmidium</taxon>
    </lineage>
</organism>
<name>A0A6A6BYM0_ZASCE</name>
<dbReference type="InterPro" id="IPR011059">
    <property type="entry name" value="Metal-dep_hydrolase_composite"/>
</dbReference>
<dbReference type="Pfam" id="PF01979">
    <property type="entry name" value="Amidohydro_1"/>
    <property type="match status" value="1"/>
</dbReference>
<dbReference type="SUPFAM" id="SSF51338">
    <property type="entry name" value="Composite domain of metallo-dependent hydrolases"/>
    <property type="match status" value="1"/>
</dbReference>
<dbReference type="Proteomes" id="UP000799537">
    <property type="component" value="Unassembled WGS sequence"/>
</dbReference>
<dbReference type="OrthoDB" id="194468at2759"/>
<dbReference type="SUPFAM" id="SSF51556">
    <property type="entry name" value="Metallo-dependent hydrolases"/>
    <property type="match status" value="1"/>
</dbReference>
<feature type="domain" description="Amidohydrolase-related" evidence="3">
    <location>
        <begin position="286"/>
        <end position="387"/>
    </location>
</feature>
<dbReference type="InterPro" id="IPR051781">
    <property type="entry name" value="Metallo-dep_Hydrolase"/>
</dbReference>
<evidence type="ECO:0000256" key="2">
    <source>
        <dbReference type="SAM" id="SignalP"/>
    </source>
</evidence>
<evidence type="ECO:0000313" key="4">
    <source>
        <dbReference type="EMBL" id="KAF2158506.1"/>
    </source>
</evidence>
<dbReference type="Gene3D" id="3.20.20.140">
    <property type="entry name" value="Metal-dependent hydrolases"/>
    <property type="match status" value="1"/>
</dbReference>
<keyword evidence="5" id="KW-1185">Reference proteome</keyword>
<evidence type="ECO:0000256" key="1">
    <source>
        <dbReference type="SAM" id="MobiDB-lite"/>
    </source>
</evidence>
<feature type="signal peptide" evidence="2">
    <location>
        <begin position="1"/>
        <end position="17"/>
    </location>
</feature>
<protein>
    <recommendedName>
        <fullName evidence="3">Amidohydrolase-related domain-containing protein</fullName>
    </recommendedName>
</protein>
<evidence type="ECO:0000259" key="3">
    <source>
        <dbReference type="Pfam" id="PF01979"/>
    </source>
</evidence>
<proteinExistence type="predicted"/>
<dbReference type="GeneID" id="54568086"/>
<feature type="compositionally biased region" description="Polar residues" evidence="1">
    <location>
        <begin position="228"/>
        <end position="239"/>
    </location>
</feature>
<dbReference type="InterPro" id="IPR006680">
    <property type="entry name" value="Amidohydro-rel"/>
</dbReference>
<feature type="region of interest" description="Disordered" evidence="1">
    <location>
        <begin position="223"/>
        <end position="252"/>
    </location>
</feature>
<dbReference type="RefSeq" id="XP_033659395.1">
    <property type="nucleotide sequence ID" value="XM_033814814.1"/>
</dbReference>
<dbReference type="InterPro" id="IPR032466">
    <property type="entry name" value="Metal_Hydrolase"/>
</dbReference>
<dbReference type="PANTHER" id="PTHR43135">
    <property type="entry name" value="ALPHA-D-RIBOSE 1-METHYLPHOSPHONATE 5-TRIPHOSPHATE DIPHOSPHATASE"/>
    <property type="match status" value="1"/>
</dbReference>
<sequence>MMWLLILLLSAIHQSRSCGFDNAHHDYTAPDLDVVLSHNLALRDQNNKRPSTWNKVAITNVGVFDGWTMRPAQTVVIENGRIGDDLTGAIQIDGSGHTFMPGLIDSHSHPSNITHLQSPTEFGATTAMVMSCPEPLICDSLRNHKGLTDVLLGSTPAAAARSIHGRLLGLNSSTTMANASQSPSWVDDQIENGADFIKMIAETPDLSQDIYQLLRPPPMQKARLSSAMRPTTAVSSRPSSPTPLDETSTRQFLQKRIISTPTLIMMLKTTQATPKLNYTASRLSTSRLYHAEVEVLVGTDANDQVGAPAKPKFGISIHDEMELLVEAGLPPVEVLRGATARPADIWGLHDRGVVEFGRRADLVLVKGNPIHNISATRNIRKVWVSGEDLDDARREWMA</sequence>
<dbReference type="EMBL" id="ML993660">
    <property type="protein sequence ID" value="KAF2158506.1"/>
    <property type="molecule type" value="Genomic_DNA"/>
</dbReference>
<reference evidence="4" key="1">
    <citation type="journal article" date="2020" name="Stud. Mycol.">
        <title>101 Dothideomycetes genomes: a test case for predicting lifestyles and emergence of pathogens.</title>
        <authorList>
            <person name="Haridas S."/>
            <person name="Albert R."/>
            <person name="Binder M."/>
            <person name="Bloem J."/>
            <person name="Labutti K."/>
            <person name="Salamov A."/>
            <person name="Andreopoulos B."/>
            <person name="Baker S."/>
            <person name="Barry K."/>
            <person name="Bills G."/>
            <person name="Bluhm B."/>
            <person name="Cannon C."/>
            <person name="Castanera R."/>
            <person name="Culley D."/>
            <person name="Daum C."/>
            <person name="Ezra D."/>
            <person name="Gonzalez J."/>
            <person name="Henrissat B."/>
            <person name="Kuo A."/>
            <person name="Liang C."/>
            <person name="Lipzen A."/>
            <person name="Lutzoni F."/>
            <person name="Magnuson J."/>
            <person name="Mondo S."/>
            <person name="Nolan M."/>
            <person name="Ohm R."/>
            <person name="Pangilinan J."/>
            <person name="Park H.-J."/>
            <person name="Ramirez L."/>
            <person name="Alfaro M."/>
            <person name="Sun H."/>
            <person name="Tritt A."/>
            <person name="Yoshinaga Y."/>
            <person name="Zwiers L.-H."/>
            <person name="Turgeon B."/>
            <person name="Goodwin S."/>
            <person name="Spatafora J."/>
            <person name="Crous P."/>
            <person name="Grigoriev I."/>
        </authorList>
    </citation>
    <scope>NUCLEOTIDE SEQUENCE</scope>
    <source>
        <strain evidence="4">ATCC 36951</strain>
    </source>
</reference>
<dbReference type="GO" id="GO:0016810">
    <property type="term" value="F:hydrolase activity, acting on carbon-nitrogen (but not peptide) bonds"/>
    <property type="evidence" value="ECO:0007669"/>
    <property type="project" value="InterPro"/>
</dbReference>